<dbReference type="EMBL" id="FQNC01000012">
    <property type="protein sequence ID" value="SGY14303.1"/>
    <property type="molecule type" value="Genomic_DNA"/>
</dbReference>
<dbReference type="GO" id="GO:0005737">
    <property type="term" value="C:cytoplasm"/>
    <property type="evidence" value="ECO:0007669"/>
    <property type="project" value="TreeGrafter"/>
</dbReference>
<dbReference type="CDD" id="cd22453">
    <property type="entry name" value="KH-I_MUG60_like"/>
    <property type="match status" value="1"/>
</dbReference>
<dbReference type="Gene3D" id="3.30.1370.10">
    <property type="entry name" value="K Homology domain, type 1"/>
    <property type="match status" value="3"/>
</dbReference>
<dbReference type="PANTHER" id="PTHR10627">
    <property type="entry name" value="SCP160"/>
    <property type="match status" value="1"/>
</dbReference>
<feature type="region of interest" description="Disordered" evidence="3">
    <location>
        <begin position="977"/>
        <end position="1127"/>
    </location>
</feature>
<feature type="compositionally biased region" description="Low complexity" evidence="3">
    <location>
        <begin position="1087"/>
        <end position="1113"/>
    </location>
</feature>
<evidence type="ECO:0000313" key="5">
    <source>
        <dbReference type="EMBL" id="SGY14303.1"/>
    </source>
</evidence>
<feature type="compositionally biased region" description="Low complexity" evidence="3">
    <location>
        <begin position="1037"/>
        <end position="1057"/>
    </location>
</feature>
<dbReference type="InterPro" id="IPR036612">
    <property type="entry name" value="KH_dom_type_1_sf"/>
</dbReference>
<proteinExistence type="predicted"/>
<feature type="compositionally biased region" description="Polar residues" evidence="3">
    <location>
        <begin position="981"/>
        <end position="993"/>
    </location>
</feature>
<feature type="domain" description="K Homology" evidence="4">
    <location>
        <begin position="586"/>
        <end position="654"/>
    </location>
</feature>
<keyword evidence="6" id="KW-1185">Reference proteome</keyword>
<evidence type="ECO:0000256" key="3">
    <source>
        <dbReference type="SAM" id="MobiDB-lite"/>
    </source>
</evidence>
<dbReference type="Proteomes" id="UP000249464">
    <property type="component" value="Unassembled WGS sequence"/>
</dbReference>
<feature type="compositionally biased region" description="Polar residues" evidence="3">
    <location>
        <begin position="118"/>
        <end position="129"/>
    </location>
</feature>
<feature type="region of interest" description="Disordered" evidence="3">
    <location>
        <begin position="44"/>
        <end position="154"/>
    </location>
</feature>
<keyword evidence="2" id="KW-0694">RNA-binding</keyword>
<feature type="domain" description="K Homology" evidence="4">
    <location>
        <begin position="738"/>
        <end position="806"/>
    </location>
</feature>
<name>A0A2X0MJV3_9BASI</name>
<dbReference type="PROSITE" id="PS50084">
    <property type="entry name" value="KH_TYPE_1"/>
    <property type="match status" value="2"/>
</dbReference>
<feature type="domain" description="K Homology" evidence="4">
    <location>
        <begin position="655"/>
        <end position="733"/>
    </location>
</feature>
<dbReference type="STRING" id="796604.A0A2X0MJV3"/>
<dbReference type="GO" id="GO:0003729">
    <property type="term" value="F:mRNA binding"/>
    <property type="evidence" value="ECO:0007669"/>
    <property type="project" value="TreeGrafter"/>
</dbReference>
<reference evidence="5 6" key="1">
    <citation type="submission" date="2016-11" db="EMBL/GenBank/DDBJ databases">
        <authorList>
            <person name="Jaros S."/>
            <person name="Januszkiewicz K."/>
            <person name="Wedrychowicz H."/>
        </authorList>
    </citation>
    <scope>NUCLEOTIDE SEQUENCE [LARGE SCALE GENOMIC DNA]</scope>
</reference>
<evidence type="ECO:0000256" key="2">
    <source>
        <dbReference type="PROSITE-ProRule" id="PRU00117"/>
    </source>
</evidence>
<feature type="compositionally biased region" description="Polar residues" evidence="3">
    <location>
        <begin position="1027"/>
        <end position="1036"/>
    </location>
</feature>
<dbReference type="InterPro" id="IPR004087">
    <property type="entry name" value="KH_dom"/>
</dbReference>
<dbReference type="Pfam" id="PF00013">
    <property type="entry name" value="KH_1"/>
    <property type="match status" value="3"/>
</dbReference>
<dbReference type="SUPFAM" id="SSF54791">
    <property type="entry name" value="Eukaryotic type KH-domain (KH-domain type I)"/>
    <property type="match status" value="4"/>
</dbReference>
<evidence type="ECO:0000259" key="4">
    <source>
        <dbReference type="SMART" id="SM00322"/>
    </source>
</evidence>
<feature type="compositionally biased region" description="Low complexity" evidence="3">
    <location>
        <begin position="1010"/>
        <end position="1019"/>
    </location>
</feature>
<feature type="compositionally biased region" description="Polar residues" evidence="3">
    <location>
        <begin position="68"/>
        <end position="77"/>
    </location>
</feature>
<dbReference type="CDD" id="cd00105">
    <property type="entry name" value="KH-I"/>
    <property type="match status" value="1"/>
</dbReference>
<dbReference type="InterPro" id="IPR056553">
    <property type="entry name" value="KH_Mug60-KHD4"/>
</dbReference>
<dbReference type="PANTHER" id="PTHR10627:SF76">
    <property type="entry name" value="KH DOMAIN-CONTAINING PROTEIN YLL032C"/>
    <property type="match status" value="1"/>
</dbReference>
<feature type="compositionally biased region" description="Low complexity" evidence="3">
    <location>
        <begin position="107"/>
        <end position="117"/>
    </location>
</feature>
<sequence length="1159" mass="126766">MQRVRLRAVDWSEATPSNLQDIYTTCFNLPQQGLHHQAQAQVLSHSPSTSFNTDLNHHTGGPQVRAQLPTSSNNTNAAPHRRTVSSVVQRSPLLSEDRPGGPLPTNSQPSLSKSSSSHNPRTSLSSSSDGTAAESTSSEGGGGPSMRRSSTAASSILTETTATNEPFGTSCDDSSSVRLVRSASSSSALSMTRANSTDLNEAMQKLCVDAMSANQCLVSFTPLDDPSWPALAALADPTNAAIRKYNFHVSGDYQHVMSARGNLLRYSPFKRKSIVKVPRSEVLDGKENVKTEMRRRLDEIASLTRAHLAIVGHAANSIGFGLEAERNVEIVITGTFESVEHARVKLLVLLDELGGLHHEICEIDYKLHNIIAGRRRCVIQQIQEETATNIYLPTSLSGVIGQRVPSLLMKQNVVHITGEFFGVQRARDLLFQISIHKSKCVISRDTAILPRKVDWMLSARLDDLKQIMHDNGTFINFPPIGSQASMISVYGDHRVHIERTIRAIMGLACEFYVASFWLLPISIDAFMAPPALNPAQIQPFLRHIAVVSGAEVVFKSNCFEFHGLESEVRAAVQIVLDSDVVKQFHHEVRFQIELANEHREFISGKKNGKLNKIMKSANVKIKFETFNDYNFLIDIAGHDVSALHGLTMLQEELPAEISFHVPEAYHKRIIGVGGKNIQRIMKKYGVYVKFSNADEFALLGGYADNEDNVIARTPAKNALNLEHLKQAVMELLPPKDKDFCLETVAIPRRYHRTLLGEKSIFIHDIETKTNSTVRFPNKETASDVVSIFGPEAQIHIAAKMILEHVPFEAEYRIPHSAEMAALTLSQDFIRLTEHIKRNFNVAIMPWVDRSGASDETIIRFYLNRSNIEVLPAARDLVEEYLVQRKIQLYPGSLRPRPDAFNDSFSFFNSNLLATSSSDAVRDLGSTVDHKLRLAASSPNIKSIFEAPSTATYGAPGQSPLRNAASFVYRSANQDYPGFYPPTSSLQTNTESAFPTSQSQGQGMPPPPGSNPSSFSSTTSHRGWGALSRTSPFASSNSTFGGPSSAFSGSGFPKSSASRFAQTEGATSSAVPVARHHPSPSDVGPKISHGPSASASGGFGAIASGSSHASARSGLGHHRPRGLAQSFDLGLHGPLRKERGFHQSHEFVDEVESAFSSLDL</sequence>
<dbReference type="InterPro" id="IPR004088">
    <property type="entry name" value="KH_dom_type_1"/>
</dbReference>
<gene>
    <name evidence="5" type="primary">BQ5605_C010g06134</name>
    <name evidence="5" type="ORF">BQ5605_C010G06134</name>
</gene>
<evidence type="ECO:0000313" key="6">
    <source>
        <dbReference type="Proteomes" id="UP000249464"/>
    </source>
</evidence>
<feature type="domain" description="K Homology" evidence="4">
    <location>
        <begin position="355"/>
        <end position="435"/>
    </location>
</feature>
<feature type="compositionally biased region" description="Polar residues" evidence="3">
    <location>
        <begin position="1058"/>
        <end position="1069"/>
    </location>
</feature>
<accession>A0A2X0MJV3</accession>
<keyword evidence="1" id="KW-0677">Repeat</keyword>
<dbReference type="AlphaFoldDB" id="A0A2X0MJV3"/>
<organism evidence="5 6">
    <name type="scientific">Microbotryum silenes-dioicae</name>
    <dbReference type="NCBI Taxonomy" id="796604"/>
    <lineage>
        <taxon>Eukaryota</taxon>
        <taxon>Fungi</taxon>
        <taxon>Dikarya</taxon>
        <taxon>Basidiomycota</taxon>
        <taxon>Pucciniomycotina</taxon>
        <taxon>Microbotryomycetes</taxon>
        <taxon>Microbotryales</taxon>
        <taxon>Microbotryaceae</taxon>
        <taxon>Microbotryum</taxon>
    </lineage>
</organism>
<protein>
    <submittedName>
        <fullName evidence="5">BQ5605_C010g06134 protein</fullName>
    </submittedName>
</protein>
<evidence type="ECO:0000256" key="1">
    <source>
        <dbReference type="ARBA" id="ARBA00022737"/>
    </source>
</evidence>
<dbReference type="SMART" id="SM00322">
    <property type="entry name" value="KH"/>
    <property type="match status" value="4"/>
</dbReference>
<feature type="compositionally biased region" description="Polar residues" evidence="3">
    <location>
        <begin position="44"/>
        <end position="54"/>
    </location>
</feature>
<dbReference type="Pfam" id="PF24563">
    <property type="entry name" value="KH_Mug60-KHD4"/>
    <property type="match status" value="1"/>
</dbReference>